<accession>A0A542ZWN9</accession>
<feature type="transmembrane region" description="Helical" evidence="1">
    <location>
        <begin position="88"/>
        <end position="107"/>
    </location>
</feature>
<keyword evidence="3" id="KW-1185">Reference proteome</keyword>
<evidence type="ECO:0000313" key="2">
    <source>
        <dbReference type="EMBL" id="TQL64775.1"/>
    </source>
</evidence>
<name>A0A542ZWN9_RARFA</name>
<dbReference type="AlphaFoldDB" id="A0A542ZWN9"/>
<organism evidence="2 3">
    <name type="scientific">Rarobacter faecitabidus</name>
    <dbReference type="NCBI Taxonomy" id="13243"/>
    <lineage>
        <taxon>Bacteria</taxon>
        <taxon>Bacillati</taxon>
        <taxon>Actinomycetota</taxon>
        <taxon>Actinomycetes</taxon>
        <taxon>Micrococcales</taxon>
        <taxon>Rarobacteraceae</taxon>
        <taxon>Rarobacter</taxon>
    </lineage>
</organism>
<gene>
    <name evidence="2" type="ORF">FB461_1294</name>
</gene>
<comment type="caution">
    <text evidence="2">The sequence shown here is derived from an EMBL/GenBank/DDBJ whole genome shotgun (WGS) entry which is preliminary data.</text>
</comment>
<dbReference type="EMBL" id="VFOS01000001">
    <property type="protein sequence ID" value="TQL64775.1"/>
    <property type="molecule type" value="Genomic_DNA"/>
</dbReference>
<dbReference type="OrthoDB" id="8481923at2"/>
<feature type="transmembrane region" description="Helical" evidence="1">
    <location>
        <begin position="172"/>
        <end position="195"/>
    </location>
</feature>
<protein>
    <submittedName>
        <fullName evidence="2">Uncharacterized protein DUF4184</fullName>
    </submittedName>
</protein>
<feature type="transmembrane region" description="Helical" evidence="1">
    <location>
        <begin position="140"/>
        <end position="160"/>
    </location>
</feature>
<evidence type="ECO:0000256" key="1">
    <source>
        <dbReference type="SAM" id="Phobius"/>
    </source>
</evidence>
<dbReference type="RefSeq" id="WP_142119958.1">
    <property type="nucleotide sequence ID" value="NZ_BAAASV010000001.1"/>
</dbReference>
<dbReference type="InterPro" id="IPR025238">
    <property type="entry name" value="DUF4184"/>
</dbReference>
<sequence length="257" mass="27392">MFAVLPIRRLPLPMAALAAGSMSPDLPYFVTPLARLDVDTHTAAAIVSVNVVFGLLMWGVWRLLATGLHALVPSDVRERWVLPTWRDFPWWAVCVAVAVGAATHLLWDEFTHFGRFGTEHIPMLTAEFPSPLGPLMGYRYAQYFSGIAGLLAVAIVIVRLPRRAATPTESRWVTPAVVLACVLSGIAGSVIKVMLAGGVGIGVRAIAFEGITGGIAAIGLVLVFDAITTMLLGKRGSADHGYAGVVPNAPKETTQSR</sequence>
<keyword evidence="1" id="KW-1133">Transmembrane helix</keyword>
<dbReference type="Pfam" id="PF13803">
    <property type="entry name" value="DUF4184"/>
    <property type="match status" value="1"/>
</dbReference>
<feature type="transmembrane region" description="Helical" evidence="1">
    <location>
        <begin position="201"/>
        <end position="227"/>
    </location>
</feature>
<feature type="transmembrane region" description="Helical" evidence="1">
    <location>
        <begin position="42"/>
        <end position="61"/>
    </location>
</feature>
<proteinExistence type="predicted"/>
<evidence type="ECO:0000313" key="3">
    <source>
        <dbReference type="Proteomes" id="UP000315389"/>
    </source>
</evidence>
<dbReference type="Proteomes" id="UP000315389">
    <property type="component" value="Unassembled WGS sequence"/>
</dbReference>
<keyword evidence="1" id="KW-0472">Membrane</keyword>
<reference evidence="2 3" key="1">
    <citation type="submission" date="2019-06" db="EMBL/GenBank/DDBJ databases">
        <title>Sequencing the genomes of 1000 actinobacteria strains.</title>
        <authorList>
            <person name="Klenk H.-P."/>
        </authorList>
    </citation>
    <scope>NUCLEOTIDE SEQUENCE [LARGE SCALE GENOMIC DNA]</scope>
    <source>
        <strain evidence="2 3">DSM 4813</strain>
    </source>
</reference>
<keyword evidence="1" id="KW-0812">Transmembrane</keyword>